<evidence type="ECO:0000313" key="2">
    <source>
        <dbReference type="EMBL" id="KIJ95834.1"/>
    </source>
</evidence>
<evidence type="ECO:0000313" key="3">
    <source>
        <dbReference type="Proteomes" id="UP000054477"/>
    </source>
</evidence>
<evidence type="ECO:0000256" key="1">
    <source>
        <dbReference type="SAM" id="MobiDB-lite"/>
    </source>
</evidence>
<feature type="region of interest" description="Disordered" evidence="1">
    <location>
        <begin position="1"/>
        <end position="48"/>
    </location>
</feature>
<accession>A0A0C9WK51</accession>
<organism evidence="2 3">
    <name type="scientific">Laccaria amethystina LaAM-08-1</name>
    <dbReference type="NCBI Taxonomy" id="1095629"/>
    <lineage>
        <taxon>Eukaryota</taxon>
        <taxon>Fungi</taxon>
        <taxon>Dikarya</taxon>
        <taxon>Basidiomycota</taxon>
        <taxon>Agaricomycotina</taxon>
        <taxon>Agaricomycetes</taxon>
        <taxon>Agaricomycetidae</taxon>
        <taxon>Agaricales</taxon>
        <taxon>Agaricineae</taxon>
        <taxon>Hydnangiaceae</taxon>
        <taxon>Laccaria</taxon>
    </lineage>
</organism>
<dbReference type="HOGENOM" id="CLU_2671436_0_0_1"/>
<dbReference type="AlphaFoldDB" id="A0A0C9WK51"/>
<sequence>MATKTVGTTAASLLSPKNSPTSPRTSYPHTSGIYTLPLQSGNIGDRTTPFRDLQEQQCLEKHSAVAAQPHMSHNI</sequence>
<protein>
    <submittedName>
        <fullName evidence="2">Uncharacterized protein</fullName>
    </submittedName>
</protein>
<reference evidence="2 3" key="1">
    <citation type="submission" date="2014-04" db="EMBL/GenBank/DDBJ databases">
        <authorList>
            <consortium name="DOE Joint Genome Institute"/>
            <person name="Kuo A."/>
            <person name="Kohler A."/>
            <person name="Nagy L.G."/>
            <person name="Floudas D."/>
            <person name="Copeland A."/>
            <person name="Barry K.W."/>
            <person name="Cichocki N."/>
            <person name="Veneault-Fourrey C."/>
            <person name="LaButti K."/>
            <person name="Lindquist E.A."/>
            <person name="Lipzen A."/>
            <person name="Lundell T."/>
            <person name="Morin E."/>
            <person name="Murat C."/>
            <person name="Sun H."/>
            <person name="Tunlid A."/>
            <person name="Henrissat B."/>
            <person name="Grigoriev I.V."/>
            <person name="Hibbett D.S."/>
            <person name="Martin F."/>
            <person name="Nordberg H.P."/>
            <person name="Cantor M.N."/>
            <person name="Hua S.X."/>
        </authorList>
    </citation>
    <scope>NUCLEOTIDE SEQUENCE [LARGE SCALE GENOMIC DNA]</scope>
    <source>
        <strain evidence="2 3">LaAM-08-1</strain>
    </source>
</reference>
<proteinExistence type="predicted"/>
<keyword evidence="3" id="KW-1185">Reference proteome</keyword>
<dbReference type="EMBL" id="KN838741">
    <property type="protein sequence ID" value="KIJ95834.1"/>
    <property type="molecule type" value="Genomic_DNA"/>
</dbReference>
<reference evidence="3" key="2">
    <citation type="submission" date="2015-01" db="EMBL/GenBank/DDBJ databases">
        <title>Evolutionary Origins and Diversification of the Mycorrhizal Mutualists.</title>
        <authorList>
            <consortium name="DOE Joint Genome Institute"/>
            <consortium name="Mycorrhizal Genomics Consortium"/>
            <person name="Kohler A."/>
            <person name="Kuo A."/>
            <person name="Nagy L.G."/>
            <person name="Floudas D."/>
            <person name="Copeland A."/>
            <person name="Barry K.W."/>
            <person name="Cichocki N."/>
            <person name="Veneault-Fourrey C."/>
            <person name="LaButti K."/>
            <person name="Lindquist E.A."/>
            <person name="Lipzen A."/>
            <person name="Lundell T."/>
            <person name="Morin E."/>
            <person name="Murat C."/>
            <person name="Riley R."/>
            <person name="Ohm R."/>
            <person name="Sun H."/>
            <person name="Tunlid A."/>
            <person name="Henrissat B."/>
            <person name="Grigoriev I.V."/>
            <person name="Hibbett D.S."/>
            <person name="Martin F."/>
        </authorList>
    </citation>
    <scope>NUCLEOTIDE SEQUENCE [LARGE SCALE GENOMIC DNA]</scope>
    <source>
        <strain evidence="3">LaAM-08-1</strain>
    </source>
</reference>
<gene>
    <name evidence="2" type="ORF">K443DRAFT_682710</name>
</gene>
<dbReference type="Proteomes" id="UP000054477">
    <property type="component" value="Unassembled WGS sequence"/>
</dbReference>
<feature type="compositionally biased region" description="Polar residues" evidence="1">
    <location>
        <begin position="1"/>
        <end position="42"/>
    </location>
</feature>
<name>A0A0C9WK51_9AGAR</name>